<dbReference type="GO" id="GO:0016279">
    <property type="term" value="F:protein-lysine N-methyltransferase activity"/>
    <property type="evidence" value="ECO:0007669"/>
    <property type="project" value="InterPro"/>
</dbReference>
<dbReference type="FunFam" id="3.90.1410.10:FF:000018">
    <property type="entry name" value="N-lysine methyltransferase SETD6 isoform X2"/>
    <property type="match status" value="1"/>
</dbReference>
<dbReference type="AlphaFoldDB" id="A0A7M5WJW6"/>
<dbReference type="Gene3D" id="3.90.1420.10">
    <property type="entry name" value="Rubisco LSMT, substrate-binding domain"/>
    <property type="match status" value="1"/>
</dbReference>
<feature type="compositionally biased region" description="Low complexity" evidence="4">
    <location>
        <begin position="41"/>
        <end position="77"/>
    </location>
</feature>
<feature type="region of interest" description="Disordered" evidence="4">
    <location>
        <begin position="1"/>
        <end position="122"/>
    </location>
</feature>
<dbReference type="InterPro" id="IPR044430">
    <property type="entry name" value="SETD6_SET"/>
</dbReference>
<feature type="compositionally biased region" description="Acidic residues" evidence="4">
    <location>
        <begin position="518"/>
        <end position="534"/>
    </location>
</feature>
<dbReference type="InterPro" id="IPR050600">
    <property type="entry name" value="SETD3_SETD6_MTase"/>
</dbReference>
<keyword evidence="1" id="KW-0489">Methyltransferase</keyword>
<dbReference type="OrthoDB" id="341421at2759"/>
<accession>A0A7M5WJW6</accession>
<dbReference type="GO" id="GO:0005634">
    <property type="term" value="C:nucleus"/>
    <property type="evidence" value="ECO:0007669"/>
    <property type="project" value="TreeGrafter"/>
</dbReference>
<keyword evidence="7" id="KW-1185">Reference proteome</keyword>
<reference evidence="6" key="1">
    <citation type="submission" date="2021-01" db="UniProtKB">
        <authorList>
            <consortium name="EnsemblMetazoa"/>
        </authorList>
    </citation>
    <scope>IDENTIFICATION</scope>
</reference>
<dbReference type="Pfam" id="PF00856">
    <property type="entry name" value="SET"/>
    <property type="match status" value="1"/>
</dbReference>
<keyword evidence="2" id="KW-0808">Transferase</keyword>
<feature type="domain" description="SET" evidence="5">
    <location>
        <begin position="145"/>
        <end position="368"/>
    </location>
</feature>
<feature type="compositionally biased region" description="Acidic residues" evidence="4">
    <location>
        <begin position="91"/>
        <end position="110"/>
    </location>
</feature>
<dbReference type="GeneID" id="136822821"/>
<organism evidence="6 7">
    <name type="scientific">Clytia hemisphaerica</name>
    <dbReference type="NCBI Taxonomy" id="252671"/>
    <lineage>
        <taxon>Eukaryota</taxon>
        <taxon>Metazoa</taxon>
        <taxon>Cnidaria</taxon>
        <taxon>Hydrozoa</taxon>
        <taxon>Hydroidolina</taxon>
        <taxon>Leptothecata</taxon>
        <taxon>Obeliida</taxon>
        <taxon>Clytiidae</taxon>
        <taxon>Clytia</taxon>
    </lineage>
</organism>
<feature type="compositionally biased region" description="Basic and acidic residues" evidence="4">
    <location>
        <begin position="702"/>
        <end position="725"/>
    </location>
</feature>
<feature type="compositionally biased region" description="Basic and acidic residues" evidence="4">
    <location>
        <begin position="557"/>
        <end position="569"/>
    </location>
</feature>
<evidence type="ECO:0000256" key="2">
    <source>
        <dbReference type="ARBA" id="ARBA00022679"/>
    </source>
</evidence>
<evidence type="ECO:0000259" key="5">
    <source>
        <dbReference type="PROSITE" id="PS50280"/>
    </source>
</evidence>
<dbReference type="GO" id="GO:0032259">
    <property type="term" value="P:methylation"/>
    <property type="evidence" value="ECO:0007669"/>
    <property type="project" value="UniProtKB-KW"/>
</dbReference>
<feature type="region of interest" description="Disordered" evidence="4">
    <location>
        <begin position="493"/>
        <end position="786"/>
    </location>
</feature>
<sequence length="867" mass="98193">MQEEKETLNTKENETITGSTTKDDKNETISATEETPKQITNGNPSSGDSSDGNDETSSVADEPQPDSTSPQPDSTEPASTPVSTTKHTEESGADDEDMECGDVEQEDVEEKGESSGQTSNNVDMLKTKLETFLEWCTLNGLAMSNKVGVDYEGTSHRYGMKAKEDIRKGETLFKIPRKLLLDPDSGTLSAPLQEYDIWLQSIGRSLDESSGWVPLLITLMYEFKKDDSFWRPYLDLIPDTKGFGHPLFWKEEVIKRELSGMTLLYDLLEDRKNIEEEYKVFVLPFLLRNAELANRIETFDMNLFKRMIAFVMAYSFSEDQESPSMIPMADMLNHHSNNNANLIFERNALKMISCRKIDKGEEIFNTFGKLGNPELLQMYGYTEDDNSFDTFTIQVQVFMDCIEEEKVVSSSYIQAMSALLHKSEIAMSFDFFVFDKKGMRRGPDFVHFLKIIHMKEDEFETMLKKRAGNRPDSFYQKLLRKLRLSKKTDTSSGVAVIDITEDDDPPPPSSSAKRSIECEEIEDNEEGSENEEDTPPPPKKQCLYDGGDSCPSGDNLPLKHFETPSEKLNHYAASLGNGVEGKTNGLSEPIVIDDDDDDEEEDEADNEAISESEVLTNADVETNNIEIESVSTGEAQKNESSDTNEENPEEDKMKDIDIKTKTNCDDDDTNSEKDKESTTLDDEKEKDVSNTSYVAIVEEGTDTCKEKETDPKKEITKDDREKGETEGSLDDTDVDVKDDKSTPLEGDGSSSNELKEEGKVEKIDLEESMEKEEEEESGDEDEEENDDIEIVSEDIRCIHTYEQLKTLLSAQWKNTIKKVLEKQLSNMKNDDDVIEDLAKETFTRDEYNAYIVRQGQRHLIRTFMKCL</sequence>
<protein>
    <recommendedName>
        <fullName evidence="5">SET domain-containing protein</fullName>
    </recommendedName>
</protein>
<dbReference type="InterPro" id="IPR001214">
    <property type="entry name" value="SET_dom"/>
</dbReference>
<dbReference type="InterPro" id="IPR036464">
    <property type="entry name" value="Rubisco_LSMT_subst-bd_sf"/>
</dbReference>
<dbReference type="SUPFAM" id="SSF82199">
    <property type="entry name" value="SET domain"/>
    <property type="match status" value="1"/>
</dbReference>
<dbReference type="Gene3D" id="3.90.1410.10">
    <property type="entry name" value="set domain protein methyltransferase, domain 1"/>
    <property type="match status" value="1"/>
</dbReference>
<feature type="compositionally biased region" description="Acidic residues" evidence="4">
    <location>
        <begin position="591"/>
        <end position="610"/>
    </location>
</feature>
<dbReference type="RefSeq" id="XP_066935232.1">
    <property type="nucleotide sequence ID" value="XM_067079131.1"/>
</dbReference>
<dbReference type="PANTHER" id="PTHR13271:SF34">
    <property type="entry name" value="N-LYSINE METHYLTRANSFERASE SETD6"/>
    <property type="match status" value="1"/>
</dbReference>
<evidence type="ECO:0000256" key="4">
    <source>
        <dbReference type="SAM" id="MobiDB-lite"/>
    </source>
</evidence>
<evidence type="ECO:0000256" key="3">
    <source>
        <dbReference type="ARBA" id="ARBA00022691"/>
    </source>
</evidence>
<proteinExistence type="predicted"/>
<dbReference type="InterPro" id="IPR046341">
    <property type="entry name" value="SET_dom_sf"/>
</dbReference>
<evidence type="ECO:0000256" key="1">
    <source>
        <dbReference type="ARBA" id="ARBA00022603"/>
    </source>
</evidence>
<dbReference type="RefSeq" id="XP_066935234.1">
    <property type="nucleotide sequence ID" value="XM_067079133.1"/>
</dbReference>
<dbReference type="EnsemblMetazoa" id="CLYHEMT005865.1">
    <property type="protein sequence ID" value="CLYHEMP005865.1"/>
    <property type="gene ID" value="CLYHEMG005865"/>
</dbReference>
<feature type="compositionally biased region" description="Acidic residues" evidence="4">
    <location>
        <begin position="766"/>
        <end position="786"/>
    </location>
</feature>
<name>A0A7M5WJW6_9CNID</name>
<feature type="compositionally biased region" description="Basic and acidic residues" evidence="4">
    <location>
        <begin position="1"/>
        <end position="14"/>
    </location>
</feature>
<evidence type="ECO:0000313" key="7">
    <source>
        <dbReference type="Proteomes" id="UP000594262"/>
    </source>
</evidence>
<feature type="compositionally biased region" description="Basic and acidic residues" evidence="4">
    <location>
        <begin position="753"/>
        <end position="765"/>
    </location>
</feature>
<feature type="compositionally biased region" description="Polar residues" evidence="4">
    <location>
        <begin position="619"/>
        <end position="635"/>
    </location>
</feature>
<dbReference type="Proteomes" id="UP000594262">
    <property type="component" value="Unplaced"/>
</dbReference>
<feature type="compositionally biased region" description="Basic and acidic residues" evidence="4">
    <location>
        <begin position="650"/>
        <end position="688"/>
    </location>
</feature>
<evidence type="ECO:0000313" key="6">
    <source>
        <dbReference type="EnsemblMetazoa" id="CLYHEMP005865.1"/>
    </source>
</evidence>
<keyword evidence="3" id="KW-0949">S-adenosyl-L-methionine</keyword>
<dbReference type="CDD" id="cd19178">
    <property type="entry name" value="SET_SETD6"/>
    <property type="match status" value="1"/>
</dbReference>
<feature type="compositionally biased region" description="Polar residues" evidence="4">
    <location>
        <begin position="28"/>
        <end position="40"/>
    </location>
</feature>
<dbReference type="PROSITE" id="PS50280">
    <property type="entry name" value="SET"/>
    <property type="match status" value="1"/>
</dbReference>
<dbReference type="PANTHER" id="PTHR13271">
    <property type="entry name" value="UNCHARACTERIZED PUTATIVE METHYLTRANSFERASE"/>
    <property type="match status" value="1"/>
</dbReference>